<name>A0A382BAK7_9ZZZZ</name>
<dbReference type="EMBL" id="UINC01028743">
    <property type="protein sequence ID" value="SVB10273.1"/>
    <property type="molecule type" value="Genomic_DNA"/>
</dbReference>
<dbReference type="AlphaFoldDB" id="A0A382BAK7"/>
<accession>A0A382BAK7</accession>
<dbReference type="PROSITE" id="PS51354">
    <property type="entry name" value="GLUTAREDOXIN_2"/>
    <property type="match status" value="1"/>
</dbReference>
<dbReference type="CDD" id="cd02066">
    <property type="entry name" value="GRX_family"/>
    <property type="match status" value="1"/>
</dbReference>
<dbReference type="Pfam" id="PF00462">
    <property type="entry name" value="Glutaredoxin"/>
    <property type="match status" value="1"/>
</dbReference>
<evidence type="ECO:0000313" key="2">
    <source>
        <dbReference type="EMBL" id="SVB10273.1"/>
    </source>
</evidence>
<evidence type="ECO:0000259" key="1">
    <source>
        <dbReference type="Pfam" id="PF00462"/>
    </source>
</evidence>
<dbReference type="GO" id="GO:0045454">
    <property type="term" value="P:cell redox homeostasis"/>
    <property type="evidence" value="ECO:0007669"/>
    <property type="project" value="TreeGrafter"/>
</dbReference>
<protein>
    <recommendedName>
        <fullName evidence="1">Glutaredoxin domain-containing protein</fullName>
    </recommendedName>
</protein>
<dbReference type="SUPFAM" id="SSF52833">
    <property type="entry name" value="Thioredoxin-like"/>
    <property type="match status" value="1"/>
</dbReference>
<dbReference type="InterPro" id="IPR051548">
    <property type="entry name" value="Grx-like_ET"/>
</dbReference>
<dbReference type="GO" id="GO:0009055">
    <property type="term" value="F:electron transfer activity"/>
    <property type="evidence" value="ECO:0007669"/>
    <property type="project" value="TreeGrafter"/>
</dbReference>
<organism evidence="2">
    <name type="scientific">marine metagenome</name>
    <dbReference type="NCBI Taxonomy" id="408172"/>
    <lineage>
        <taxon>unclassified sequences</taxon>
        <taxon>metagenomes</taxon>
        <taxon>ecological metagenomes</taxon>
    </lineage>
</organism>
<gene>
    <name evidence="2" type="ORF">METZ01_LOCUS163127</name>
</gene>
<sequence length="77" mass="8751">MEAKMYSTPRCGWCERVARILEDKEITVEKIDVSGNKKLIKEMQTAAGEKVTSVPQVIIDGKYVGGYTEVERFLNRI</sequence>
<dbReference type="InterPro" id="IPR036249">
    <property type="entry name" value="Thioredoxin-like_sf"/>
</dbReference>
<dbReference type="InterPro" id="IPR002109">
    <property type="entry name" value="Glutaredoxin"/>
</dbReference>
<reference evidence="2" key="1">
    <citation type="submission" date="2018-05" db="EMBL/GenBank/DDBJ databases">
        <authorList>
            <person name="Lanie J.A."/>
            <person name="Ng W.-L."/>
            <person name="Kazmierczak K.M."/>
            <person name="Andrzejewski T.M."/>
            <person name="Davidsen T.M."/>
            <person name="Wayne K.J."/>
            <person name="Tettelin H."/>
            <person name="Glass J.I."/>
            <person name="Rusch D."/>
            <person name="Podicherti R."/>
            <person name="Tsui H.-C.T."/>
            <person name="Winkler M.E."/>
        </authorList>
    </citation>
    <scope>NUCLEOTIDE SEQUENCE</scope>
</reference>
<dbReference type="PANTHER" id="PTHR34386">
    <property type="entry name" value="GLUTAREDOXIN"/>
    <property type="match status" value="1"/>
</dbReference>
<dbReference type="PANTHER" id="PTHR34386:SF1">
    <property type="entry name" value="GLUTAREDOXIN-LIKE PROTEIN NRDH"/>
    <property type="match status" value="1"/>
</dbReference>
<proteinExistence type="predicted"/>
<dbReference type="Gene3D" id="3.40.30.10">
    <property type="entry name" value="Glutaredoxin"/>
    <property type="match status" value="1"/>
</dbReference>
<feature type="domain" description="Glutaredoxin" evidence="1">
    <location>
        <begin position="4"/>
        <end position="64"/>
    </location>
</feature>